<gene>
    <name evidence="1" type="ORF">T01_12828</name>
</gene>
<protein>
    <submittedName>
        <fullName evidence="1">Uncharacterized protein</fullName>
    </submittedName>
</protein>
<dbReference type="AlphaFoldDB" id="A0A0V1BW45"/>
<sequence length="71" mass="7868">MADDKRKVPKEAQQCTLKATFQTKPKKHPIASIRYGLFKSDEQQSSMCSMPAITESEASLIPGTEENEPSP</sequence>
<dbReference type="EMBL" id="JYDH01000011">
    <property type="protein sequence ID" value="KRY40675.1"/>
    <property type="molecule type" value="Genomic_DNA"/>
</dbReference>
<comment type="caution">
    <text evidence="1">The sequence shown here is derived from an EMBL/GenBank/DDBJ whole genome shotgun (WGS) entry which is preliminary data.</text>
</comment>
<name>A0A0V1BW45_TRISP</name>
<proteinExistence type="predicted"/>
<reference evidence="1 2" key="1">
    <citation type="submission" date="2015-01" db="EMBL/GenBank/DDBJ databases">
        <title>Evolution of Trichinella species and genotypes.</title>
        <authorList>
            <person name="Korhonen P.K."/>
            <person name="Edoardo P."/>
            <person name="Giuseppe L.R."/>
            <person name="Gasser R.B."/>
        </authorList>
    </citation>
    <scope>NUCLEOTIDE SEQUENCE [LARGE SCALE GENOMIC DNA]</scope>
    <source>
        <strain evidence="1">ISS3</strain>
    </source>
</reference>
<organism evidence="1 2">
    <name type="scientific">Trichinella spiralis</name>
    <name type="common">Trichina worm</name>
    <dbReference type="NCBI Taxonomy" id="6334"/>
    <lineage>
        <taxon>Eukaryota</taxon>
        <taxon>Metazoa</taxon>
        <taxon>Ecdysozoa</taxon>
        <taxon>Nematoda</taxon>
        <taxon>Enoplea</taxon>
        <taxon>Dorylaimia</taxon>
        <taxon>Trichinellida</taxon>
        <taxon>Trichinellidae</taxon>
        <taxon>Trichinella</taxon>
    </lineage>
</organism>
<evidence type="ECO:0000313" key="1">
    <source>
        <dbReference type="EMBL" id="KRY40675.1"/>
    </source>
</evidence>
<accession>A0A0V1BW45</accession>
<dbReference type="Proteomes" id="UP000054776">
    <property type="component" value="Unassembled WGS sequence"/>
</dbReference>
<keyword evidence="2" id="KW-1185">Reference proteome</keyword>
<dbReference type="InParanoid" id="A0A0V1BW45"/>
<evidence type="ECO:0000313" key="2">
    <source>
        <dbReference type="Proteomes" id="UP000054776"/>
    </source>
</evidence>